<dbReference type="InterPro" id="IPR029063">
    <property type="entry name" value="SAM-dependent_MTases_sf"/>
</dbReference>
<dbReference type="CDD" id="cd02440">
    <property type="entry name" value="AdoMet_MTases"/>
    <property type="match status" value="1"/>
</dbReference>
<evidence type="ECO:0000256" key="5">
    <source>
        <dbReference type="ARBA" id="ARBA00022691"/>
    </source>
</evidence>
<dbReference type="AlphaFoldDB" id="A0A316F596"/>
<evidence type="ECO:0000256" key="1">
    <source>
        <dbReference type="ARBA" id="ARBA00006594"/>
    </source>
</evidence>
<evidence type="ECO:0000256" key="4">
    <source>
        <dbReference type="ARBA" id="ARBA00022679"/>
    </source>
</evidence>
<accession>A0A316F596</accession>
<dbReference type="InterPro" id="IPR054520">
    <property type="entry name" value="M_Eco57I_C"/>
</dbReference>
<dbReference type="SUPFAM" id="SSF53335">
    <property type="entry name" value="S-adenosyl-L-methionine-dependent methyltransferases"/>
    <property type="match status" value="1"/>
</dbReference>
<dbReference type="GO" id="GO:0032259">
    <property type="term" value="P:methylation"/>
    <property type="evidence" value="ECO:0007669"/>
    <property type="project" value="UniProtKB-KW"/>
</dbReference>
<gene>
    <name evidence="9" type="ORF">C7419_10843</name>
</gene>
<keyword evidence="4" id="KW-0808">Transferase</keyword>
<evidence type="ECO:0000259" key="8">
    <source>
        <dbReference type="Pfam" id="PF22837"/>
    </source>
</evidence>
<evidence type="ECO:0000313" key="10">
    <source>
        <dbReference type="Proteomes" id="UP000245754"/>
    </source>
</evidence>
<dbReference type="Pfam" id="PF22837">
    <property type="entry name" value="M_Eco57I_C"/>
    <property type="match status" value="1"/>
</dbReference>
<dbReference type="InterPro" id="IPR050953">
    <property type="entry name" value="N4_N6_ade-DNA_methylase"/>
</dbReference>
<evidence type="ECO:0000256" key="2">
    <source>
        <dbReference type="ARBA" id="ARBA00011900"/>
    </source>
</evidence>
<dbReference type="GO" id="GO:0009007">
    <property type="term" value="F:site-specific DNA-methyltransferase (adenine-specific) activity"/>
    <property type="evidence" value="ECO:0007669"/>
    <property type="project" value="UniProtKB-EC"/>
</dbReference>
<comment type="caution">
    <text evidence="9">The sequence shown here is derived from an EMBL/GenBank/DDBJ whole genome shotgun (WGS) entry which is preliminary data.</text>
</comment>
<proteinExistence type="inferred from homology"/>
<keyword evidence="3 9" id="KW-0489">Methyltransferase</keyword>
<reference evidence="9 10" key="1">
    <citation type="submission" date="2018-05" db="EMBL/GenBank/DDBJ databases">
        <title>Genomic Encyclopedia of Type Strains, Phase IV (KMG-V): Genome sequencing to study the core and pangenomes of soil and plant-associated prokaryotes.</title>
        <authorList>
            <person name="Whitman W."/>
        </authorList>
    </citation>
    <scope>NUCLEOTIDE SEQUENCE [LARGE SCALE GENOMIC DNA]</scope>
    <source>
        <strain evidence="9 10">SLV-132</strain>
    </source>
</reference>
<keyword evidence="10" id="KW-1185">Reference proteome</keyword>
<dbReference type="Proteomes" id="UP000245754">
    <property type="component" value="Unassembled WGS sequence"/>
</dbReference>
<dbReference type="GO" id="GO:0006304">
    <property type="term" value="P:DNA modification"/>
    <property type="evidence" value="ECO:0007669"/>
    <property type="project" value="InterPro"/>
</dbReference>
<dbReference type="PRINTS" id="PR00507">
    <property type="entry name" value="N12N6MTFRASE"/>
</dbReference>
<comment type="catalytic activity">
    <reaction evidence="6">
        <text>a 2'-deoxyadenosine in DNA + S-adenosyl-L-methionine = an N(6)-methyl-2'-deoxyadenosine in DNA + S-adenosyl-L-homocysteine + H(+)</text>
        <dbReference type="Rhea" id="RHEA:15197"/>
        <dbReference type="Rhea" id="RHEA-COMP:12418"/>
        <dbReference type="Rhea" id="RHEA-COMP:12419"/>
        <dbReference type="ChEBI" id="CHEBI:15378"/>
        <dbReference type="ChEBI" id="CHEBI:57856"/>
        <dbReference type="ChEBI" id="CHEBI:59789"/>
        <dbReference type="ChEBI" id="CHEBI:90615"/>
        <dbReference type="ChEBI" id="CHEBI:90616"/>
        <dbReference type="EC" id="2.1.1.72"/>
    </reaction>
</comment>
<dbReference type="EMBL" id="QGGT01000008">
    <property type="protein sequence ID" value="PWK31903.1"/>
    <property type="molecule type" value="Genomic_DNA"/>
</dbReference>
<sequence length="579" mass="62380">MSLKDPRMRITAEDVPREAFALRTQGALVAMCRALIGDAMDDAMDDAMGAVGGAVGGAVMCDLTGDGSGLSEAERGWSASAEAVDHIAVRAVRAQIASGGDPLGDAFAILRAAEDRRAAGAVYTPQPIVDAMMAWLVTQGTPARILDPGAGSGRFILAAGERFPDAELVAVEMDPLAALMLRANVAARGWQDRVTVMVDDYRRVSLPRVAGMTAFIGNPPYVRHHDIGEEWKAWYAERFASLGIKASALAGLHLHFFLQTRLLAQEGDVGAFITSAEWMDVNYGSALRKLLIDQLGGTALHVLAPTIEAFPGTATTAAITCFRVGEQAEPVTVHAVDALPALGTLDGGTPIARKTLQSAHKWSIIVRPSTAPRAGEIELGDLFRVHRGQVTGANDIWIAGPHARDLPARVKYPSVTKAMDLIQAGAHLHKAGALRLVIDLPRDFDDFSHDERKHIDAFLSWAREQGAHEGYIATHRKAWWSVGLKAPAPILCTYMARRPPQFTVNTCDARHINIAHGLYPREVLAPEVMHGLTAWLNANIDTGGGRTYAGGLTKFEPKEIERLRIPTLERLGSIIDATR</sequence>
<comment type="similarity">
    <text evidence="1">Belongs to the N(4)/N(6)-methyltransferase family.</text>
</comment>
<organism evidence="9 10">
    <name type="scientific">Cupriavidus plantarum</name>
    <dbReference type="NCBI Taxonomy" id="942865"/>
    <lineage>
        <taxon>Bacteria</taxon>
        <taxon>Pseudomonadati</taxon>
        <taxon>Pseudomonadota</taxon>
        <taxon>Betaproteobacteria</taxon>
        <taxon>Burkholderiales</taxon>
        <taxon>Burkholderiaceae</taxon>
        <taxon>Cupriavidus</taxon>
    </lineage>
</organism>
<evidence type="ECO:0000313" key="9">
    <source>
        <dbReference type="EMBL" id="PWK31903.1"/>
    </source>
</evidence>
<name>A0A316F596_9BURK</name>
<feature type="domain" description="Type II methyltransferase M.TaqI-like" evidence="7">
    <location>
        <begin position="215"/>
        <end position="293"/>
    </location>
</feature>
<evidence type="ECO:0000256" key="3">
    <source>
        <dbReference type="ARBA" id="ARBA00022603"/>
    </source>
</evidence>
<dbReference type="Pfam" id="PF07669">
    <property type="entry name" value="Eco57I"/>
    <property type="match status" value="1"/>
</dbReference>
<dbReference type="PANTHER" id="PTHR33841:SF5">
    <property type="entry name" value="DNA METHYLASE (MODIFICATION METHYLASE) (METHYLTRANSFERASE)-RELATED"/>
    <property type="match status" value="1"/>
</dbReference>
<evidence type="ECO:0000259" key="7">
    <source>
        <dbReference type="Pfam" id="PF07669"/>
    </source>
</evidence>
<dbReference type="Gene3D" id="3.40.50.150">
    <property type="entry name" value="Vaccinia Virus protein VP39"/>
    <property type="match status" value="1"/>
</dbReference>
<evidence type="ECO:0000256" key="6">
    <source>
        <dbReference type="ARBA" id="ARBA00047942"/>
    </source>
</evidence>
<dbReference type="EC" id="2.1.1.72" evidence="2"/>
<feature type="domain" description="Type II methyltransferase M.Eco57I C-terminal" evidence="8">
    <location>
        <begin position="378"/>
        <end position="569"/>
    </location>
</feature>
<dbReference type="InterPro" id="IPR011639">
    <property type="entry name" value="MethylTrfase_TaqI-like_dom"/>
</dbReference>
<protein>
    <recommendedName>
        <fullName evidence="2">site-specific DNA-methyltransferase (adenine-specific)</fullName>
        <ecNumber evidence="2">2.1.1.72</ecNumber>
    </recommendedName>
</protein>
<keyword evidence="5" id="KW-0949">S-adenosyl-L-methionine</keyword>
<dbReference type="PANTHER" id="PTHR33841">
    <property type="entry name" value="DNA METHYLTRANSFERASE YEEA-RELATED"/>
    <property type="match status" value="1"/>
</dbReference>